<keyword evidence="7 8" id="KW-0413">Isomerase</keyword>
<dbReference type="GO" id="GO:0033499">
    <property type="term" value="P:galactose catabolic process via UDP-galactose, Leloir pathway"/>
    <property type="evidence" value="ECO:0007669"/>
    <property type="project" value="TreeGrafter"/>
</dbReference>
<evidence type="ECO:0000259" key="9">
    <source>
        <dbReference type="Pfam" id="PF01370"/>
    </source>
</evidence>
<accession>A0A914A2C0</accession>
<keyword evidence="5 8" id="KW-0520">NAD</keyword>
<comment type="catalytic activity">
    <reaction evidence="1">
        <text>UDP-N-acetyl-alpha-D-glucosamine = UDP-N-acetyl-alpha-D-galactosamine</text>
        <dbReference type="Rhea" id="RHEA:20517"/>
        <dbReference type="ChEBI" id="CHEBI:57705"/>
        <dbReference type="ChEBI" id="CHEBI:67138"/>
        <dbReference type="EC" id="5.1.3.7"/>
    </reaction>
</comment>
<comment type="catalytic activity">
    <reaction evidence="2 8">
        <text>UDP-alpha-D-glucose = UDP-alpha-D-galactose</text>
        <dbReference type="Rhea" id="RHEA:22168"/>
        <dbReference type="ChEBI" id="CHEBI:58885"/>
        <dbReference type="ChEBI" id="CHEBI:66914"/>
        <dbReference type="EC" id="5.1.3.2"/>
    </reaction>
</comment>
<comment type="subunit">
    <text evidence="8">Homodimer.</text>
</comment>
<dbReference type="Pfam" id="PF01370">
    <property type="entry name" value="Epimerase"/>
    <property type="match status" value="1"/>
</dbReference>
<comment type="cofactor">
    <cofactor evidence="3 8">
        <name>NAD(+)</name>
        <dbReference type="ChEBI" id="CHEBI:57540"/>
    </cofactor>
</comment>
<reference evidence="10" key="1">
    <citation type="submission" date="2022-11" db="UniProtKB">
        <authorList>
            <consortium name="EnsemblMetazoa"/>
        </authorList>
    </citation>
    <scope>IDENTIFICATION</scope>
</reference>
<evidence type="ECO:0000256" key="4">
    <source>
        <dbReference type="ARBA" id="ARBA00004947"/>
    </source>
</evidence>
<dbReference type="Proteomes" id="UP000887568">
    <property type="component" value="Unplaced"/>
</dbReference>
<dbReference type="Gene3D" id="3.40.50.720">
    <property type="entry name" value="NAD(P)-binding Rossmann-like Domain"/>
    <property type="match status" value="1"/>
</dbReference>
<evidence type="ECO:0000256" key="8">
    <source>
        <dbReference type="RuleBase" id="RU366046"/>
    </source>
</evidence>
<keyword evidence="8" id="KW-0119">Carbohydrate metabolism</keyword>
<dbReference type="PANTHER" id="PTHR43725:SF47">
    <property type="entry name" value="UDP-GLUCOSE 4-EPIMERASE"/>
    <property type="match status" value="1"/>
</dbReference>
<dbReference type="OMA" id="RDYDTPD"/>
<feature type="domain" description="NAD-dependent epimerase/dehydratase" evidence="9">
    <location>
        <begin position="8"/>
        <end position="294"/>
    </location>
</feature>
<dbReference type="Gene3D" id="3.90.25.10">
    <property type="entry name" value="UDP-galactose 4-epimerase, domain 1"/>
    <property type="match status" value="1"/>
</dbReference>
<name>A0A914A2C0_PATMI</name>
<comment type="pathway">
    <text evidence="4 8">Carbohydrate metabolism; galactose metabolism.</text>
</comment>
<evidence type="ECO:0000256" key="1">
    <source>
        <dbReference type="ARBA" id="ARBA00000014"/>
    </source>
</evidence>
<dbReference type="EnsemblMetazoa" id="XM_038201583.1">
    <property type="protein sequence ID" value="XP_038057511.1"/>
    <property type="gene ID" value="LOC119729078"/>
</dbReference>
<dbReference type="InterPro" id="IPR036291">
    <property type="entry name" value="NAD(P)-bd_dom_sf"/>
</dbReference>
<evidence type="ECO:0000256" key="3">
    <source>
        <dbReference type="ARBA" id="ARBA00001911"/>
    </source>
</evidence>
<dbReference type="CDD" id="cd05247">
    <property type="entry name" value="UDP_G4E_1_SDR_e"/>
    <property type="match status" value="1"/>
</dbReference>
<dbReference type="PRINTS" id="PR01713">
    <property type="entry name" value="NUCEPIMERASE"/>
</dbReference>
<evidence type="ECO:0000256" key="5">
    <source>
        <dbReference type="ARBA" id="ARBA00023027"/>
    </source>
</evidence>
<dbReference type="PANTHER" id="PTHR43725">
    <property type="entry name" value="UDP-GLUCOSE 4-EPIMERASE"/>
    <property type="match status" value="1"/>
</dbReference>
<dbReference type="GO" id="GO:0003978">
    <property type="term" value="F:UDP-glucose 4-epimerase activity"/>
    <property type="evidence" value="ECO:0007669"/>
    <property type="project" value="UniProtKB-UniRule"/>
</dbReference>
<organism evidence="10 11">
    <name type="scientific">Patiria miniata</name>
    <name type="common">Bat star</name>
    <name type="synonym">Asterina miniata</name>
    <dbReference type="NCBI Taxonomy" id="46514"/>
    <lineage>
        <taxon>Eukaryota</taxon>
        <taxon>Metazoa</taxon>
        <taxon>Echinodermata</taxon>
        <taxon>Eleutherozoa</taxon>
        <taxon>Asterozoa</taxon>
        <taxon>Asteroidea</taxon>
        <taxon>Valvatacea</taxon>
        <taxon>Valvatida</taxon>
        <taxon>Asterinidae</taxon>
        <taxon>Patiria</taxon>
    </lineage>
</organism>
<sequence length="370" mass="41617">MADSTSYVLVTGGAGYIGSHTVLELLKEGYNILVVDNMSNSTKGTKDLPESLHRVLQLVGGNKKILFYELDLLDEEALRNIFKKHKIQYVIHCAAKKAVGESMEQPLLYYRINIMGTLNLLHVMEEFKVNNFIFSSSTTVYGAPEKLPMEETQPVGRSIANPYGRTKYTVEMILKDIFASTEHLKRDYPRTWPFDKNQIIDWNMVILRYFNPIGAHESGQIGENPLGPPNCLVPYATQVAIGKRDELKVFGDDYETHDGTGVRDYIHVVDLAVGHVAALKKLDEKCGFKVYNLGTGNGYSVLDVIKSLEKACGKKLKYSIVGRRSGDIAAAYCDPGLAERELGWKAVRDLDKMCEDHWRWQAQNPNGYEV</sequence>
<dbReference type="OrthoDB" id="9402762at2759"/>
<dbReference type="RefSeq" id="XP_038057511.1">
    <property type="nucleotide sequence ID" value="XM_038201583.1"/>
</dbReference>
<dbReference type="EC" id="5.1.3.2" evidence="8"/>
<proteinExistence type="inferred from homology"/>
<dbReference type="NCBIfam" id="NF007956">
    <property type="entry name" value="PRK10675.1"/>
    <property type="match status" value="1"/>
</dbReference>
<evidence type="ECO:0000313" key="11">
    <source>
        <dbReference type="Proteomes" id="UP000887568"/>
    </source>
</evidence>
<comment type="similarity">
    <text evidence="8">Belongs to the NAD(P)-dependent epimerase/dehydratase family.</text>
</comment>
<dbReference type="AlphaFoldDB" id="A0A914A2C0"/>
<protein>
    <recommendedName>
        <fullName evidence="8">UDP-glucose 4-epimerase</fullName>
        <ecNumber evidence="8">5.1.3.2</ecNumber>
    </recommendedName>
</protein>
<dbReference type="InterPro" id="IPR001509">
    <property type="entry name" value="Epimerase_deHydtase"/>
</dbReference>
<dbReference type="GO" id="GO:0005829">
    <property type="term" value="C:cytosol"/>
    <property type="evidence" value="ECO:0007669"/>
    <property type="project" value="TreeGrafter"/>
</dbReference>
<dbReference type="SUPFAM" id="SSF51735">
    <property type="entry name" value="NAD(P)-binding Rossmann-fold domains"/>
    <property type="match status" value="1"/>
</dbReference>
<evidence type="ECO:0000256" key="7">
    <source>
        <dbReference type="ARBA" id="ARBA00023235"/>
    </source>
</evidence>
<dbReference type="GeneID" id="119729078"/>
<evidence type="ECO:0000256" key="2">
    <source>
        <dbReference type="ARBA" id="ARBA00000083"/>
    </source>
</evidence>
<evidence type="ECO:0000256" key="6">
    <source>
        <dbReference type="ARBA" id="ARBA00023144"/>
    </source>
</evidence>
<dbReference type="InterPro" id="IPR005886">
    <property type="entry name" value="UDP_G4E"/>
</dbReference>
<evidence type="ECO:0000313" key="10">
    <source>
        <dbReference type="EnsemblMetazoa" id="XP_038057511.1"/>
    </source>
</evidence>
<keyword evidence="11" id="KW-1185">Reference proteome</keyword>
<dbReference type="GO" id="GO:0003974">
    <property type="term" value="F:UDP-N-acetylglucosamine 4-epimerase activity"/>
    <property type="evidence" value="ECO:0007669"/>
    <property type="project" value="UniProtKB-EC"/>
</dbReference>
<keyword evidence="6" id="KW-0299">Galactose metabolism</keyword>